<dbReference type="PANTHER" id="PTHR36173">
    <property type="entry name" value="RIBONUCLEASE VAPC16-RELATED"/>
    <property type="match status" value="1"/>
</dbReference>
<evidence type="ECO:0000313" key="9">
    <source>
        <dbReference type="Proteomes" id="UP001275057"/>
    </source>
</evidence>
<evidence type="ECO:0000313" key="4">
    <source>
        <dbReference type="EMBL" id="PNO72410.1"/>
    </source>
</evidence>
<reference evidence="3" key="2">
    <citation type="journal article" date="2017" name="PLoS ONE">
        <title>Genomic and phenotypic characterisation of fluoroquinolone resistance mechanisms in Enterobacteriaceae in Durban, South Africa.</title>
        <authorList>
            <person name="Osei Sekyere J."/>
            <person name="Amoako D.G."/>
        </authorList>
    </citation>
    <scope>NUCLEOTIDE SEQUENCE</scope>
    <source>
        <strain evidence="3">945174350</strain>
    </source>
</reference>
<feature type="domain" description="PIN" evidence="1">
    <location>
        <begin position="5"/>
        <end position="119"/>
    </location>
</feature>
<dbReference type="SUPFAM" id="SSF88723">
    <property type="entry name" value="PIN domain-like"/>
    <property type="match status" value="1"/>
</dbReference>
<keyword evidence="8" id="KW-1185">Reference proteome</keyword>
<evidence type="ECO:0000259" key="1">
    <source>
        <dbReference type="Pfam" id="PF01850"/>
    </source>
</evidence>
<reference evidence="7" key="1">
    <citation type="submission" date="2016-04" db="EMBL/GenBank/DDBJ databases">
        <authorList>
            <person name="Osei Sekyere J."/>
            <person name="Sivertsen A."/>
            <person name="Pedersen A.T."/>
            <person name="Sundsfjord A."/>
        </authorList>
    </citation>
    <scope>NUCLEOTIDE SEQUENCE [LARGE SCALE GENOMIC DNA]</scope>
    <source>
        <strain evidence="7">945174350</strain>
    </source>
</reference>
<gene>
    <name evidence="3" type="ORF">AN695_0203365</name>
    <name evidence="5" type="ORF">DMW51_11430</name>
    <name evidence="4" type="ORF">MC70_002815</name>
    <name evidence="2" type="ORF">SJ435_14285</name>
</gene>
<reference evidence="6" key="4">
    <citation type="submission" date="2017-12" db="EMBL/GenBank/DDBJ databases">
        <title>FDA dAtabase for Regulatory Grade micrObial Sequences (FDA-ARGOS): Supporting development and validation of Infectious Disease Dx tests.</title>
        <authorList>
            <person name="Campos J."/>
            <person name="Goldberg B."/>
            <person name="Tallon L."/>
            <person name="Sadzewicz L."/>
            <person name="Sengamalay N."/>
            <person name="Ott S."/>
            <person name="Godinez A."/>
            <person name="Nagaraj S."/>
            <person name="Vavikolanu K."/>
            <person name="Vyas G."/>
            <person name="Nadendla S."/>
            <person name="Aluvathingal J."/>
            <person name="Geyer C."/>
            <person name="Nandy P."/>
            <person name="Hobson J."/>
            <person name="Sichtig H."/>
        </authorList>
    </citation>
    <scope>NUCLEOTIDE SEQUENCE [LARGE SCALE GENOMIC DNA]</scope>
    <source>
        <strain evidence="6">FDAARGOS_79</strain>
    </source>
</reference>
<organism evidence="3 7">
    <name type="scientific">Serratia marcescens</name>
    <dbReference type="NCBI Taxonomy" id="615"/>
    <lineage>
        <taxon>Bacteria</taxon>
        <taxon>Pseudomonadati</taxon>
        <taxon>Pseudomonadota</taxon>
        <taxon>Gammaproteobacteria</taxon>
        <taxon>Enterobacterales</taxon>
        <taxon>Yersiniaceae</taxon>
        <taxon>Serratia</taxon>
    </lineage>
</organism>
<comment type="caution">
    <text evidence="3">The sequence shown here is derived from an EMBL/GenBank/DDBJ whole genome shotgun (WGS) entry which is preliminary data.</text>
</comment>
<reference evidence="4" key="3">
    <citation type="submission" date="2017-12" db="EMBL/GenBank/DDBJ databases">
        <title>FDA dAtabase for Regulatory Grade micrObial Sequences (FDA-ARGOS): Supporting development and validation of Infectious Disease Dx tests.</title>
        <authorList>
            <person name="Campos J."/>
            <person name="Goldberg B."/>
            <person name="Tallon L.J."/>
            <person name="Sadzewicz L."/>
            <person name="Sengamalay N."/>
            <person name="Ott S."/>
            <person name="Godinez A."/>
            <person name="Nagaraj S."/>
            <person name="Vavikolanu K."/>
            <person name="Vyas G."/>
            <person name="Nadendla S."/>
            <person name="Aluvathingal J."/>
            <person name="Geyer C."/>
            <person name="Nandy P."/>
            <person name="Hobson J."/>
            <person name="Sichtig H."/>
        </authorList>
    </citation>
    <scope>NUCLEOTIDE SEQUENCE</scope>
    <source>
        <strain evidence="4">FDAARGOS_79</strain>
    </source>
</reference>
<dbReference type="Pfam" id="PF01850">
    <property type="entry name" value="PIN"/>
    <property type="match status" value="1"/>
</dbReference>
<sequence>MKRLLLDTHTLLWWLIDDACLGANAKRQIADPGNAVYVSAASIWEISIKQALGKLALPEDIFAIIEAEDFLALPMDAFHCQQAGQLPPYHQDPFDRMLIAQAQAEGLTLISADAVFPQYGVRVADARR</sequence>
<evidence type="ECO:0000313" key="6">
    <source>
        <dbReference type="Proteomes" id="UP000030378"/>
    </source>
</evidence>
<evidence type="ECO:0000313" key="3">
    <source>
        <dbReference type="EMBL" id="OCO83602.1"/>
    </source>
</evidence>
<dbReference type="InterPro" id="IPR002716">
    <property type="entry name" value="PIN_dom"/>
</dbReference>
<dbReference type="InterPro" id="IPR041705">
    <property type="entry name" value="PIN_Sll0205"/>
</dbReference>
<dbReference type="Gene3D" id="3.40.50.1010">
    <property type="entry name" value="5'-nuclease"/>
    <property type="match status" value="1"/>
</dbReference>
<reference evidence="5" key="5">
    <citation type="submission" date="2018-06" db="EMBL/GenBank/DDBJ databases">
        <title>Serratia marcescens genome sequencing and assembly.</title>
        <authorList>
            <person name="Martins R.C.R."/>
            <person name="Perdigao-Neto L.V."/>
            <person name="Costa S.F."/>
            <person name="Levin A.S.S."/>
        </authorList>
    </citation>
    <scope>NUCLEOTIDE SEQUENCE</scope>
    <source>
        <strain evidence="5">1283</strain>
    </source>
</reference>
<name>A0A0A5M6F4_SERMA</name>
<dbReference type="EMBL" id="LJEX02000103">
    <property type="protein sequence ID" value="OCO83602.1"/>
    <property type="molecule type" value="Genomic_DNA"/>
</dbReference>
<dbReference type="EMBL" id="JTBC02000001">
    <property type="protein sequence ID" value="PNO72410.1"/>
    <property type="molecule type" value="Genomic_DNA"/>
</dbReference>
<dbReference type="PANTHER" id="PTHR36173:SF2">
    <property type="entry name" value="RIBONUCLEASE VAPC16"/>
    <property type="match status" value="1"/>
</dbReference>
<dbReference type="GeneID" id="98186816"/>
<dbReference type="EMBL" id="JAXABG010000008">
    <property type="protein sequence ID" value="MDX7083564.1"/>
    <property type="molecule type" value="Genomic_DNA"/>
</dbReference>
<dbReference type="Proteomes" id="UP001275057">
    <property type="component" value="Unassembled WGS sequence"/>
</dbReference>
<dbReference type="Proteomes" id="UP000050489">
    <property type="component" value="Unassembled WGS sequence"/>
</dbReference>
<dbReference type="AlphaFoldDB" id="A0A0A5M6F4"/>
<dbReference type="RefSeq" id="WP_038873221.1">
    <property type="nucleotide sequence ID" value="NZ_CABMHU010000029.1"/>
</dbReference>
<evidence type="ECO:0000313" key="7">
    <source>
        <dbReference type="Proteomes" id="UP000050489"/>
    </source>
</evidence>
<dbReference type="Proteomes" id="UP000247823">
    <property type="component" value="Unassembled WGS sequence"/>
</dbReference>
<evidence type="ECO:0000313" key="8">
    <source>
        <dbReference type="Proteomes" id="UP000247823"/>
    </source>
</evidence>
<evidence type="ECO:0000313" key="2">
    <source>
        <dbReference type="EMBL" id="MDX7083564.1"/>
    </source>
</evidence>
<dbReference type="InterPro" id="IPR052919">
    <property type="entry name" value="TA_system_RNase"/>
</dbReference>
<dbReference type="CDD" id="cd09872">
    <property type="entry name" value="PIN_Sll0205-like"/>
    <property type="match status" value="1"/>
</dbReference>
<dbReference type="Proteomes" id="UP000030378">
    <property type="component" value="Unassembled WGS sequence"/>
</dbReference>
<proteinExistence type="predicted"/>
<accession>A0A0A5M6F4</accession>
<protein>
    <submittedName>
        <fullName evidence="4">PIN domain nuclease</fullName>
    </submittedName>
    <submittedName>
        <fullName evidence="3">Twitching motility protein PilT</fullName>
    </submittedName>
    <submittedName>
        <fullName evidence="2">Type II toxin-antitoxin system VapC family toxin</fullName>
    </submittedName>
</protein>
<reference evidence="2 9" key="7">
    <citation type="submission" date="2023-11" db="EMBL/GenBank/DDBJ databases">
        <title>Detection of rare carbapenemases in Enterobacterales - comparison of two colorimetric and two CIM-based carbapenemase assays.</title>
        <authorList>
            <person name="Schaffarczyk L."/>
            <person name="Noster J."/>
            <person name="Stelzer Y."/>
            <person name="Sattler J."/>
            <person name="Gatermann S."/>
            <person name="Hamprecht A."/>
        </authorList>
    </citation>
    <scope>NUCLEOTIDE SEQUENCE [LARGE SCALE GENOMIC DNA]</scope>
    <source>
        <strain evidence="2 9">CIM-Carb-136</strain>
    </source>
</reference>
<evidence type="ECO:0000313" key="5">
    <source>
        <dbReference type="EMBL" id="PYA68009.1"/>
    </source>
</evidence>
<dbReference type="EMBL" id="QJQB01000260">
    <property type="protein sequence ID" value="PYA68009.1"/>
    <property type="molecule type" value="Genomic_DNA"/>
</dbReference>
<reference evidence="5" key="6">
    <citation type="submission" date="2018-06" db="EMBL/GenBank/DDBJ databases">
        <authorList>
            <person name="Martins R.C."/>
            <person name="Perdigao-Neto L.V."/>
            <person name="Costa S.F."/>
            <person name="Levin A.S.S."/>
        </authorList>
    </citation>
    <scope>NUCLEOTIDE SEQUENCE</scope>
    <source>
        <strain evidence="5">1283</strain>
    </source>
</reference>
<dbReference type="InterPro" id="IPR029060">
    <property type="entry name" value="PIN-like_dom_sf"/>
</dbReference>